<feature type="compositionally biased region" description="Acidic residues" evidence="1">
    <location>
        <begin position="299"/>
        <end position="311"/>
    </location>
</feature>
<feature type="region of interest" description="Disordered" evidence="1">
    <location>
        <begin position="1014"/>
        <end position="1034"/>
    </location>
</feature>
<protein>
    <submittedName>
        <fullName evidence="2">Uncharacterized protein</fullName>
    </submittedName>
</protein>
<evidence type="ECO:0000313" key="2">
    <source>
        <dbReference type="EMBL" id="CAJ1401197.1"/>
    </source>
</evidence>
<gene>
    <name evidence="2" type="ORF">EVOR1521_LOCUS24390</name>
</gene>
<proteinExistence type="predicted"/>
<keyword evidence="3" id="KW-1185">Reference proteome</keyword>
<evidence type="ECO:0000313" key="3">
    <source>
        <dbReference type="Proteomes" id="UP001178507"/>
    </source>
</evidence>
<feature type="compositionally biased region" description="Acidic residues" evidence="1">
    <location>
        <begin position="1014"/>
        <end position="1029"/>
    </location>
</feature>
<comment type="caution">
    <text evidence="2">The sequence shown here is derived from an EMBL/GenBank/DDBJ whole genome shotgun (WGS) entry which is preliminary data.</text>
</comment>
<name>A0AA36NBK2_9DINO</name>
<feature type="region of interest" description="Disordered" evidence="1">
    <location>
        <begin position="299"/>
        <end position="320"/>
    </location>
</feature>
<sequence>MVTFELAKPHAVIATPDFESLSLDSFWDLVAVGLVHLPVPPLGEAFLLKPLAAKFFLLFYQHSRRSHGRRGEGHRGLDQREMSWWVSSLDLSSTARYNLAARWLLRQQGIVRQRGEEFDPSELTYKPAEVVVDPQTGEDVELTPVDYLAGLNKLLDALESINGQSTLDKRGELRQQFYVDLKRKAGERMSEFCTRFRTLTADLRAEGVLLPDGELGWFLKEKLGLDPLRKQLLETALQGNENYSAIEREVLRLFKADVWWRILRQFGGYTYFGIGVYGTFVARFVVFVGATANVAEVAEEEELDEEPDGEDNGAGPDVAGSLEDTIKTEAEVLATELEAAEEEGVDPELLDSVEAGFEQAAETLVTMREARTRLAEVRKDRGYGRAQDPGGRKPPATAQVATRKASGKHPCFDCGQSGHWAGDPECTRPGAGAGRNTAAKGAGKTKHVKQVKVVENLNPDHQVQITEHTPVHEVAVVDVMNLEQALQSSSEKQSVTPGLHGDKQLVGALDSAESMISQKTWPRRHHQRGQDRFTAMNLKDCCHLRDRMGYKSAFVEDSALMGMLAARALRGQASLIKKNAMEEHQAEARALLAQGQQMEAVRSMIGPRGGLPSLKSDLVRLATLLHLAVDSKDTVESLKSKIRGPLATIMETYKAGKAPASSPSAVKVVSEKPSSSLAAAPTPSSPAVMNVEEIESKVVDMMARQEERFQTMLTQVYQHVLLLQNNQQVPGMAASQQSDGTNSWMEMNVQDQVMETMWSAEMESYSQEVFLTELDLVHPLITEVYTDTEPVARAARRRGHRSGESLTLGFGWDFSLPSHRSAAVHLIKESKPYCVVLAFPCGPWSALMRLNPAKDLAERRRAAKVLVDFAAEVALLQLREGRHFIMENPRGSDAWKLPIVQRLLQHPRVRSVYIDQCAFGLKSAGGELHQKPTRLVTSSQALVSRVRGGKCDRSHHHAPVLGGRKITEPAGHYPDRLAQAMVQGLEDQFNFETWLVHRNLEQEQNEVMVVDPGDPDFEAEPSSGEEVDDLPQASEKLTIPAAIRNAVYRLHENTGHRSGRRLARALVVCGAPREAVAAARQLKCSVCAERRPPKAARPAGLPSVRDAGERAHIDFLIVEDVFRVPYVVCHITDSVTRYQMADILENKSTEAVVNFLQQRWLPVMGLDGMRLALGEAVEAYNTDVNEEGVTPLQLARARSSTYEKVPKPGDLCYFWREQKYNNPRKSGGMGANAFLSFKGQLTKCPLEHIRPASSLEQIAADSWEEAIREENMAILLVLLMVRDYLAKRRLFMELYRFLQLYLTPSPAVNQDSVEGGTAMPGTPVPDLEESVASASLPDDPNLSQPAFEALTMSSTEIDRIATETDGVHPLLRLQALAENDRRHPLECLDADHGSWDGRWSHICQAEWNLMRELGEKFPNGDCHNVAAVQTARKEYPWKPMPEPTKHAFREAAVKNWKAYVDNNAIKVLSLQESRAVKRELARRDAPTGSRISQHLLFIMASAHPGWALISADVKSAEHSLNDIGKELGFGSLERTCFVWCGKKIRRAEDGTIRLSMVEYHQNLKPMYLSRHRRSDPMALLAPAEVRQLRALLGSLQWLVAQLRFDMSYVVSSLQGESPTVGTAIRANSAVQAFKEDVNFEMVFRPLDWEKAGIMVVTDAALGNVTRFGTDGAAPLEKVFSQACYFVLVADADLMNGKTGRFNILDARSHRVPRVCRSSYAAETLSAEEAFDVGQLCRGFFASLKGKSVVGKEFERNIDTVGLTVVVDAKDVYDKSNSDTASYGSQKSLAFTVAWMRAFLRRPNTALKWTSTENMWVDGGTKAMDLTHMRKIIKTGSWSVSYSPDFVKQVHKAAKKVPKVSACAVLPGDAVGGDDPILAHLMALGEQRGWHARAGVGINVATSAKSFRTPEPRFSAESLPLRTTFGRFQHETGQYEWRRLEDALRYGSLANPHGMIGRTEKVEDATVIQRMQDMVDETFKGWGRSLT</sequence>
<dbReference type="EMBL" id="CAUJNA010003404">
    <property type="protein sequence ID" value="CAJ1401197.1"/>
    <property type="molecule type" value="Genomic_DNA"/>
</dbReference>
<reference evidence="2" key="1">
    <citation type="submission" date="2023-08" db="EMBL/GenBank/DDBJ databases">
        <authorList>
            <person name="Chen Y."/>
            <person name="Shah S."/>
            <person name="Dougan E. K."/>
            <person name="Thang M."/>
            <person name="Chan C."/>
        </authorList>
    </citation>
    <scope>NUCLEOTIDE SEQUENCE</scope>
</reference>
<organism evidence="2 3">
    <name type="scientific">Effrenium voratum</name>
    <dbReference type="NCBI Taxonomy" id="2562239"/>
    <lineage>
        <taxon>Eukaryota</taxon>
        <taxon>Sar</taxon>
        <taxon>Alveolata</taxon>
        <taxon>Dinophyceae</taxon>
        <taxon>Suessiales</taxon>
        <taxon>Symbiodiniaceae</taxon>
        <taxon>Effrenium</taxon>
    </lineage>
</organism>
<feature type="region of interest" description="Disordered" evidence="1">
    <location>
        <begin position="1312"/>
        <end position="1343"/>
    </location>
</feature>
<accession>A0AA36NBK2</accession>
<evidence type="ECO:0000256" key="1">
    <source>
        <dbReference type="SAM" id="MobiDB-lite"/>
    </source>
</evidence>
<dbReference type="Proteomes" id="UP001178507">
    <property type="component" value="Unassembled WGS sequence"/>
</dbReference>